<dbReference type="EMBL" id="KN727912">
    <property type="protein sequence ID" value="KIH64714.1"/>
    <property type="molecule type" value="Genomic_DNA"/>
</dbReference>
<accession>A0A0C2GZR0</accession>
<gene>
    <name evidence="1" type="ORF">ANCDUO_04971</name>
</gene>
<dbReference type="OrthoDB" id="20872at2759"/>
<protein>
    <submittedName>
        <fullName evidence="1">Uncharacterized protein</fullName>
    </submittedName>
</protein>
<organism evidence="1 2">
    <name type="scientific">Ancylostoma duodenale</name>
    <dbReference type="NCBI Taxonomy" id="51022"/>
    <lineage>
        <taxon>Eukaryota</taxon>
        <taxon>Metazoa</taxon>
        <taxon>Ecdysozoa</taxon>
        <taxon>Nematoda</taxon>
        <taxon>Chromadorea</taxon>
        <taxon>Rhabditida</taxon>
        <taxon>Rhabditina</taxon>
        <taxon>Rhabditomorpha</taxon>
        <taxon>Strongyloidea</taxon>
        <taxon>Ancylostomatidae</taxon>
        <taxon>Ancylostomatinae</taxon>
        <taxon>Ancylostoma</taxon>
    </lineage>
</organism>
<name>A0A0C2GZR0_9BILA</name>
<reference evidence="1 2" key="1">
    <citation type="submission" date="2013-12" db="EMBL/GenBank/DDBJ databases">
        <title>Draft genome of the parsitic nematode Ancylostoma duodenale.</title>
        <authorList>
            <person name="Mitreva M."/>
        </authorList>
    </citation>
    <scope>NUCLEOTIDE SEQUENCE [LARGE SCALE GENOMIC DNA]</scope>
    <source>
        <strain evidence="1 2">Zhejiang</strain>
    </source>
</reference>
<dbReference type="Proteomes" id="UP000054047">
    <property type="component" value="Unassembled WGS sequence"/>
</dbReference>
<evidence type="ECO:0000313" key="1">
    <source>
        <dbReference type="EMBL" id="KIH64714.1"/>
    </source>
</evidence>
<proteinExistence type="predicted"/>
<keyword evidence="2" id="KW-1185">Reference proteome</keyword>
<sequence length="60" mass="6900">MDSALRRRFDVGDDVRRRFKAQPMHTTINDTAVLDRSFTTNDNVPIGHHVAQPSKLQHKT</sequence>
<evidence type="ECO:0000313" key="2">
    <source>
        <dbReference type="Proteomes" id="UP000054047"/>
    </source>
</evidence>
<dbReference type="AlphaFoldDB" id="A0A0C2GZR0"/>